<dbReference type="AlphaFoldDB" id="A0A9P4T2P6"/>
<name>A0A9P4T2P6_CURKU</name>
<gene>
    <name evidence="1" type="ORF">E8E13_001153</name>
</gene>
<reference evidence="1" key="1">
    <citation type="submission" date="2019-04" db="EMBL/GenBank/DDBJ databases">
        <title>Sequencing of skin fungus with MAO and IRED activity.</title>
        <authorList>
            <person name="Marsaioli A.J."/>
            <person name="Bonatto J.M.C."/>
            <person name="Reis Junior O."/>
        </authorList>
    </citation>
    <scope>NUCLEOTIDE SEQUENCE</scope>
    <source>
        <strain evidence="1">30M1</strain>
    </source>
</reference>
<protein>
    <submittedName>
        <fullName evidence="1">Uncharacterized protein</fullName>
    </submittedName>
</protein>
<evidence type="ECO:0000313" key="1">
    <source>
        <dbReference type="EMBL" id="KAF2993074.1"/>
    </source>
</evidence>
<dbReference type="EMBL" id="SWKU01000061">
    <property type="protein sequence ID" value="KAF2993074.1"/>
    <property type="molecule type" value="Genomic_DNA"/>
</dbReference>
<comment type="caution">
    <text evidence="1">The sequence shown here is derived from an EMBL/GenBank/DDBJ whole genome shotgun (WGS) entry which is preliminary data.</text>
</comment>
<evidence type="ECO:0000313" key="2">
    <source>
        <dbReference type="Proteomes" id="UP000801428"/>
    </source>
</evidence>
<dbReference type="Proteomes" id="UP000801428">
    <property type="component" value="Unassembled WGS sequence"/>
</dbReference>
<organism evidence="1 2">
    <name type="scientific">Curvularia kusanoi</name>
    <name type="common">Cochliobolus kusanoi</name>
    <dbReference type="NCBI Taxonomy" id="90978"/>
    <lineage>
        <taxon>Eukaryota</taxon>
        <taxon>Fungi</taxon>
        <taxon>Dikarya</taxon>
        <taxon>Ascomycota</taxon>
        <taxon>Pezizomycotina</taxon>
        <taxon>Dothideomycetes</taxon>
        <taxon>Pleosporomycetidae</taxon>
        <taxon>Pleosporales</taxon>
        <taxon>Pleosporineae</taxon>
        <taxon>Pleosporaceae</taxon>
        <taxon>Curvularia</taxon>
    </lineage>
</organism>
<proteinExistence type="predicted"/>
<keyword evidence="2" id="KW-1185">Reference proteome</keyword>
<sequence>MSLIAHAQLNPTTYRHHKAKFNPNPNIAHTEAMPSAKRRLLKKQMVTLRHQKKKLQKLFWRQRILIQALRRRIHLMQAEEPHLDQARKQLIEAQKKRLRRQEKIIRRKHYAINNMRELARRMLDPQPYAGTEPQVDANDHD</sequence>
<accession>A0A9P4T2P6</accession>